<dbReference type="CDD" id="cd07820">
    <property type="entry name" value="SRPBCC_3"/>
    <property type="match status" value="1"/>
</dbReference>
<accession>A0ABS4HW12</accession>
<keyword evidence="2" id="KW-1185">Reference proteome</keyword>
<dbReference type="InterPro" id="IPR023393">
    <property type="entry name" value="START-like_dom_sf"/>
</dbReference>
<gene>
    <name evidence="1" type="ORF">J2Z65_002033</name>
</gene>
<evidence type="ECO:0000313" key="1">
    <source>
        <dbReference type="EMBL" id="MBP1962817.1"/>
    </source>
</evidence>
<dbReference type="EMBL" id="JAGGKV010000004">
    <property type="protein sequence ID" value="MBP1962817.1"/>
    <property type="molecule type" value="Genomic_DNA"/>
</dbReference>
<sequence length="154" mass="17503">MPVIRIELLINAPVEIVFDLARSIEIHAKSTAHTKEKPVAGVTSGLIELGQTVTWEAIHFGIKQRLTAKITIMERPYRFVDEQVRGAFKHFKHTHEFSAVPNGTKMVDIFEYTSPLGVLGRLADKWFLEAYMHDFLLQRNLYIKAAAEDALRNG</sequence>
<organism evidence="1 2">
    <name type="scientific">Paenibacillus aceris</name>
    <dbReference type="NCBI Taxonomy" id="869555"/>
    <lineage>
        <taxon>Bacteria</taxon>
        <taxon>Bacillati</taxon>
        <taxon>Bacillota</taxon>
        <taxon>Bacilli</taxon>
        <taxon>Bacillales</taxon>
        <taxon>Paenibacillaceae</taxon>
        <taxon>Paenibacillus</taxon>
    </lineage>
</organism>
<comment type="caution">
    <text evidence="1">The sequence shown here is derived from an EMBL/GenBank/DDBJ whole genome shotgun (WGS) entry which is preliminary data.</text>
</comment>
<proteinExistence type="predicted"/>
<protein>
    <submittedName>
        <fullName evidence="1">Ligand-binding SRPBCC domain-containing protein</fullName>
    </submittedName>
</protein>
<evidence type="ECO:0000313" key="2">
    <source>
        <dbReference type="Proteomes" id="UP001519344"/>
    </source>
</evidence>
<dbReference type="Gene3D" id="3.30.530.20">
    <property type="match status" value="1"/>
</dbReference>
<dbReference type="SUPFAM" id="SSF55961">
    <property type="entry name" value="Bet v1-like"/>
    <property type="match status" value="1"/>
</dbReference>
<reference evidence="1 2" key="1">
    <citation type="submission" date="2021-03" db="EMBL/GenBank/DDBJ databases">
        <title>Genomic Encyclopedia of Type Strains, Phase IV (KMG-IV): sequencing the most valuable type-strain genomes for metagenomic binning, comparative biology and taxonomic classification.</title>
        <authorList>
            <person name="Goeker M."/>
        </authorList>
    </citation>
    <scope>NUCLEOTIDE SEQUENCE [LARGE SCALE GENOMIC DNA]</scope>
    <source>
        <strain evidence="1 2">DSM 24950</strain>
    </source>
</reference>
<name>A0ABS4HW12_9BACL</name>
<dbReference type="Proteomes" id="UP001519344">
    <property type="component" value="Unassembled WGS sequence"/>
</dbReference>
<dbReference type="RefSeq" id="WP_167065009.1">
    <property type="nucleotide sequence ID" value="NZ_JAAOZR010000042.1"/>
</dbReference>